<dbReference type="GO" id="GO:0016757">
    <property type="term" value="F:glycosyltransferase activity"/>
    <property type="evidence" value="ECO:0007669"/>
    <property type="project" value="UniProtKB-KW"/>
</dbReference>
<feature type="domain" description="Glycosyltransferase 2-like" evidence="2">
    <location>
        <begin position="15"/>
        <end position="142"/>
    </location>
</feature>
<evidence type="ECO:0000256" key="1">
    <source>
        <dbReference type="SAM" id="Phobius"/>
    </source>
</evidence>
<sequence length="321" mass="36633">MSKVSLIITIYKNEENIMPFYEEFQKNIAPAILKEGDDYEIIMINDDSPDNSWGVMKQVAAMDSKIKLLRLSRNFGAIAATFTGLTYATGDCITGKACDLQEPSELTLQMYREWKKGEKVLFAVREARSDGFFNDLASNIYYWIMRNMVVHSMPKGGFDCYMIDKHVKDQIVEMNDKNSNIALQLMWLGFHPKKVYYVRQKREIGKSSWTLAKKIKLFMDSIIGFSYVPIRFMTGTGVLFLIFSIIFTLKVLWARLNNLIPVQGYATLVIITLFSAGMIMFTLGILGEYIWRTMEASRNRPLSVVQDAIGFGSKDLGEGAR</sequence>
<name>A0A1K1PIS6_SELRU</name>
<keyword evidence="3" id="KW-0808">Transferase</keyword>
<accession>A0A1K1PIS6</accession>
<keyword evidence="4" id="KW-1185">Reference proteome</keyword>
<reference evidence="4" key="1">
    <citation type="submission" date="2016-11" db="EMBL/GenBank/DDBJ databases">
        <authorList>
            <person name="Varghese N."/>
            <person name="Submissions S."/>
        </authorList>
    </citation>
    <scope>NUCLEOTIDE SEQUENCE [LARGE SCALE GENOMIC DNA]</scope>
    <source>
        <strain evidence="4">C3</strain>
    </source>
</reference>
<protein>
    <submittedName>
        <fullName evidence="3">Dolichol-phosphate mannosyltransferase</fullName>
    </submittedName>
</protein>
<dbReference type="Pfam" id="PF00535">
    <property type="entry name" value="Glycos_transf_2"/>
    <property type="match status" value="1"/>
</dbReference>
<keyword evidence="1" id="KW-1133">Transmembrane helix</keyword>
<keyword evidence="1" id="KW-0812">Transmembrane</keyword>
<evidence type="ECO:0000259" key="2">
    <source>
        <dbReference type="Pfam" id="PF00535"/>
    </source>
</evidence>
<dbReference type="GO" id="GO:0005886">
    <property type="term" value="C:plasma membrane"/>
    <property type="evidence" value="ECO:0007669"/>
    <property type="project" value="TreeGrafter"/>
</dbReference>
<proteinExistence type="predicted"/>
<dbReference type="RefSeq" id="WP_072306469.1">
    <property type="nucleotide sequence ID" value="NZ_FPJA01000008.1"/>
</dbReference>
<evidence type="ECO:0000313" key="4">
    <source>
        <dbReference type="Proteomes" id="UP000182958"/>
    </source>
</evidence>
<dbReference type="Gene3D" id="3.90.550.10">
    <property type="entry name" value="Spore Coat Polysaccharide Biosynthesis Protein SpsA, Chain A"/>
    <property type="match status" value="1"/>
</dbReference>
<dbReference type="InterPro" id="IPR050256">
    <property type="entry name" value="Glycosyltransferase_2"/>
</dbReference>
<dbReference type="InterPro" id="IPR001173">
    <property type="entry name" value="Glyco_trans_2-like"/>
</dbReference>
<keyword evidence="3" id="KW-0328">Glycosyltransferase</keyword>
<gene>
    <name evidence="3" type="ORF">SAMN02910323_2036</name>
</gene>
<dbReference type="EMBL" id="FPJA01000008">
    <property type="protein sequence ID" value="SFW47696.1"/>
    <property type="molecule type" value="Genomic_DNA"/>
</dbReference>
<feature type="transmembrane region" description="Helical" evidence="1">
    <location>
        <begin position="232"/>
        <end position="253"/>
    </location>
</feature>
<keyword evidence="1" id="KW-0472">Membrane</keyword>
<organism evidence="3 4">
    <name type="scientific">Selenomonas ruminantium</name>
    <dbReference type="NCBI Taxonomy" id="971"/>
    <lineage>
        <taxon>Bacteria</taxon>
        <taxon>Bacillati</taxon>
        <taxon>Bacillota</taxon>
        <taxon>Negativicutes</taxon>
        <taxon>Selenomonadales</taxon>
        <taxon>Selenomonadaceae</taxon>
        <taxon>Selenomonas</taxon>
    </lineage>
</organism>
<dbReference type="SUPFAM" id="SSF53448">
    <property type="entry name" value="Nucleotide-diphospho-sugar transferases"/>
    <property type="match status" value="1"/>
</dbReference>
<feature type="transmembrane region" description="Helical" evidence="1">
    <location>
        <begin position="265"/>
        <end position="291"/>
    </location>
</feature>
<dbReference type="PANTHER" id="PTHR48090">
    <property type="entry name" value="UNDECAPRENYL-PHOSPHATE 4-DEOXY-4-FORMAMIDO-L-ARABINOSE TRANSFERASE-RELATED"/>
    <property type="match status" value="1"/>
</dbReference>
<dbReference type="PANTHER" id="PTHR48090:SF8">
    <property type="entry name" value="GLYCOSYLTRANSFERASE CSBB-RELATED"/>
    <property type="match status" value="1"/>
</dbReference>
<evidence type="ECO:0000313" key="3">
    <source>
        <dbReference type="EMBL" id="SFW47696.1"/>
    </source>
</evidence>
<dbReference type="InterPro" id="IPR029044">
    <property type="entry name" value="Nucleotide-diphossugar_trans"/>
</dbReference>
<dbReference type="AlphaFoldDB" id="A0A1K1PIS6"/>
<dbReference type="Proteomes" id="UP000182958">
    <property type="component" value="Unassembled WGS sequence"/>
</dbReference>
<dbReference type="CDD" id="cd04187">
    <property type="entry name" value="DPM1_like_bac"/>
    <property type="match status" value="1"/>
</dbReference>